<name>A0AAJ0BTC4_9PEZI</name>
<feature type="transmembrane region" description="Helical" evidence="2">
    <location>
        <begin position="676"/>
        <end position="701"/>
    </location>
</feature>
<keyword evidence="2" id="KW-0812">Transmembrane</keyword>
<dbReference type="EMBL" id="MU839022">
    <property type="protein sequence ID" value="KAK1764124.1"/>
    <property type="molecule type" value="Genomic_DNA"/>
</dbReference>
<feature type="compositionally biased region" description="Polar residues" evidence="1">
    <location>
        <begin position="1"/>
        <end position="13"/>
    </location>
</feature>
<dbReference type="GeneID" id="85314399"/>
<evidence type="ECO:0000256" key="2">
    <source>
        <dbReference type="SAM" id="Phobius"/>
    </source>
</evidence>
<evidence type="ECO:0000256" key="1">
    <source>
        <dbReference type="SAM" id="MobiDB-lite"/>
    </source>
</evidence>
<organism evidence="3 4">
    <name type="scientific">Phialemonium atrogriseum</name>
    <dbReference type="NCBI Taxonomy" id="1093897"/>
    <lineage>
        <taxon>Eukaryota</taxon>
        <taxon>Fungi</taxon>
        <taxon>Dikarya</taxon>
        <taxon>Ascomycota</taxon>
        <taxon>Pezizomycotina</taxon>
        <taxon>Sordariomycetes</taxon>
        <taxon>Sordariomycetidae</taxon>
        <taxon>Cephalothecales</taxon>
        <taxon>Cephalothecaceae</taxon>
        <taxon>Phialemonium</taxon>
    </lineage>
</organism>
<dbReference type="Proteomes" id="UP001244011">
    <property type="component" value="Unassembled WGS sequence"/>
</dbReference>
<protein>
    <submittedName>
        <fullName evidence="3">Uncharacterized protein</fullName>
    </submittedName>
</protein>
<keyword evidence="4" id="KW-1185">Reference proteome</keyword>
<evidence type="ECO:0000313" key="3">
    <source>
        <dbReference type="EMBL" id="KAK1764124.1"/>
    </source>
</evidence>
<sequence>MAEEQNSTPSHASSKGLRSIDPPEYVVNHPPPIRRNSSAMLSRKHTFPATGRLLGRRWRRHWRPRRRHPDHPAVTGTGKPETLPRDEGAPVSRGAPVTCSVDSIMRKITAKKKPQRKYPEFDSLSAYAVSDRTAENLRRAETERLLAFIEEPDRPLALGSTVLFSNTEGDENGYRKLSRLSNSISTALSLCLLDNECINVEFCSRLANRERLQKLVQQARTAAKSTRPTAHDAEVDVDDDPLEHKLEAMFELVNYMSAILARLISQTAMGDYWLTNVMAVLVARVTKIKVLLMNLALSATVAADAGEEALEKTRESGDFAASLADEEEECEEALRIIDANAKEGLTSEEETDVGSYCVNQNKFRSGINASLKYILLSLRLMNRSGLPPTMYEMCVVVYEIGFEGFRTVLFQDRDLEYSASSDRVILNTAQPALLILDQTLRHLKGKIPHREKGLENGLETLVEWAYLEKAPDGSPCSHASGVDYYELSRSMRSVRLGCMADIITAMVPLITTSPIFLSNFSNFRTMIALTGGVEDVVRPFAEGQFGAFCRLYTNQFEPEADGREILRLSEAFREQRFSRCRLLTEGKSKWGAKIWNHHHQSHAPASAREPRQETQERLDEHAEDMQEWVVDETSVTISCRFYVWSIMSVAGMLGGGGLAIGFTLGNRVEGVDPFNLATYTWVLAAFVILICKSILVEHWTWSDFLRCRVRCRSVSELAAATGIDEQLVMAKLLHDDCGGTILVTRGPYNSVFRRRAKDGGDGFSIDRPMSAETLMLSGLAPLKVVTPRGHAIVCLDYRRGTTLVVVEHQGRQDNARLVCEDLGRVLPRDKKHIPAADGGWKTGPAPVRLRLAEVENFKWKRVQGLYAFNGVDIVFE</sequence>
<feature type="transmembrane region" description="Helical" evidence="2">
    <location>
        <begin position="641"/>
        <end position="664"/>
    </location>
</feature>
<feature type="region of interest" description="Disordered" evidence="1">
    <location>
        <begin position="1"/>
        <end position="37"/>
    </location>
</feature>
<feature type="region of interest" description="Disordered" evidence="1">
    <location>
        <begin position="61"/>
        <end position="95"/>
    </location>
</feature>
<dbReference type="AlphaFoldDB" id="A0AAJ0BTC4"/>
<gene>
    <name evidence="3" type="ORF">QBC33DRAFT_580613</name>
</gene>
<proteinExistence type="predicted"/>
<reference evidence="3" key="1">
    <citation type="submission" date="2023-06" db="EMBL/GenBank/DDBJ databases">
        <title>Genome-scale phylogeny and comparative genomics of the fungal order Sordariales.</title>
        <authorList>
            <consortium name="Lawrence Berkeley National Laboratory"/>
            <person name="Hensen N."/>
            <person name="Bonometti L."/>
            <person name="Westerberg I."/>
            <person name="Brannstrom I.O."/>
            <person name="Guillou S."/>
            <person name="Cros-Aarteil S."/>
            <person name="Calhoun S."/>
            <person name="Haridas S."/>
            <person name="Kuo A."/>
            <person name="Mondo S."/>
            <person name="Pangilinan J."/>
            <person name="Riley R."/>
            <person name="Labutti K."/>
            <person name="Andreopoulos B."/>
            <person name="Lipzen A."/>
            <person name="Chen C."/>
            <person name="Yanf M."/>
            <person name="Daum C."/>
            <person name="Ng V."/>
            <person name="Clum A."/>
            <person name="Steindorff A."/>
            <person name="Ohm R."/>
            <person name="Martin F."/>
            <person name="Silar P."/>
            <person name="Natvig D."/>
            <person name="Lalanne C."/>
            <person name="Gautier V."/>
            <person name="Ament-Velasquez S.L."/>
            <person name="Kruys A."/>
            <person name="Hutchinson M.I."/>
            <person name="Powell A.J."/>
            <person name="Barry K."/>
            <person name="Miller A.N."/>
            <person name="Grigoriev I.V."/>
            <person name="Debuchy R."/>
            <person name="Gladieux P."/>
            <person name="Thoren M.H."/>
            <person name="Johannesson H."/>
        </authorList>
    </citation>
    <scope>NUCLEOTIDE SEQUENCE</scope>
    <source>
        <strain evidence="3">8032-3</strain>
    </source>
</reference>
<dbReference type="RefSeq" id="XP_060280337.1">
    <property type="nucleotide sequence ID" value="XM_060431212.1"/>
</dbReference>
<evidence type="ECO:0000313" key="4">
    <source>
        <dbReference type="Proteomes" id="UP001244011"/>
    </source>
</evidence>
<keyword evidence="2" id="KW-1133">Transmembrane helix</keyword>
<feature type="compositionally biased region" description="Basic and acidic residues" evidence="1">
    <location>
        <begin position="608"/>
        <end position="620"/>
    </location>
</feature>
<comment type="caution">
    <text evidence="3">The sequence shown here is derived from an EMBL/GenBank/DDBJ whole genome shotgun (WGS) entry which is preliminary data.</text>
</comment>
<accession>A0AAJ0BTC4</accession>
<keyword evidence="2" id="KW-0472">Membrane</keyword>
<feature type="region of interest" description="Disordered" evidence="1">
    <location>
        <begin position="600"/>
        <end position="620"/>
    </location>
</feature>